<proteinExistence type="predicted"/>
<accession>A0A8X6TQ02</accession>
<evidence type="ECO:0000313" key="2">
    <source>
        <dbReference type="Proteomes" id="UP000887013"/>
    </source>
</evidence>
<dbReference type="EMBL" id="BMAW01013590">
    <property type="protein sequence ID" value="GFT34832.1"/>
    <property type="molecule type" value="Genomic_DNA"/>
</dbReference>
<sequence>METKVLWKIVRFEIVKKRAYFFVKHSPKSHPIRNFLFRVKQKHEAIGFRFHRKLATRSHSAICRRKGEILLGKVEVDRNGLQQP</sequence>
<organism evidence="1 2">
    <name type="scientific">Nephila pilipes</name>
    <name type="common">Giant wood spider</name>
    <name type="synonym">Nephila maculata</name>
    <dbReference type="NCBI Taxonomy" id="299642"/>
    <lineage>
        <taxon>Eukaryota</taxon>
        <taxon>Metazoa</taxon>
        <taxon>Ecdysozoa</taxon>
        <taxon>Arthropoda</taxon>
        <taxon>Chelicerata</taxon>
        <taxon>Arachnida</taxon>
        <taxon>Araneae</taxon>
        <taxon>Araneomorphae</taxon>
        <taxon>Entelegynae</taxon>
        <taxon>Araneoidea</taxon>
        <taxon>Nephilidae</taxon>
        <taxon>Nephila</taxon>
    </lineage>
</organism>
<dbReference type="Proteomes" id="UP000887013">
    <property type="component" value="Unassembled WGS sequence"/>
</dbReference>
<keyword evidence="2" id="KW-1185">Reference proteome</keyword>
<evidence type="ECO:0000313" key="1">
    <source>
        <dbReference type="EMBL" id="GFT34832.1"/>
    </source>
</evidence>
<protein>
    <submittedName>
        <fullName evidence="1">Uncharacterized protein</fullName>
    </submittedName>
</protein>
<dbReference type="AlphaFoldDB" id="A0A8X6TQ02"/>
<reference evidence="1" key="1">
    <citation type="submission" date="2020-08" db="EMBL/GenBank/DDBJ databases">
        <title>Multicomponent nature underlies the extraordinary mechanical properties of spider dragline silk.</title>
        <authorList>
            <person name="Kono N."/>
            <person name="Nakamura H."/>
            <person name="Mori M."/>
            <person name="Yoshida Y."/>
            <person name="Ohtoshi R."/>
            <person name="Malay A.D."/>
            <person name="Moran D.A.P."/>
            <person name="Tomita M."/>
            <person name="Numata K."/>
            <person name="Arakawa K."/>
        </authorList>
    </citation>
    <scope>NUCLEOTIDE SEQUENCE</scope>
</reference>
<gene>
    <name evidence="1" type="ORF">NPIL_494201</name>
</gene>
<name>A0A8X6TQ02_NEPPI</name>
<comment type="caution">
    <text evidence="1">The sequence shown here is derived from an EMBL/GenBank/DDBJ whole genome shotgun (WGS) entry which is preliminary data.</text>
</comment>